<keyword evidence="2" id="KW-1185">Reference proteome</keyword>
<proteinExistence type="predicted"/>
<protein>
    <submittedName>
        <fullName evidence="1">Uncharacterized protein</fullName>
    </submittedName>
</protein>
<sequence>MTVKLLPFDNKSELSVTLDLPEGSSVEAADAVAQKVAKAVLALPEGSATVEGDIRRALDTWHQRNSRSARRSGHSHTFTEWLPDVTPRMKHIGQVTTASRCE</sequence>
<name>A0A2R8B898_9RHOB</name>
<evidence type="ECO:0000313" key="2">
    <source>
        <dbReference type="Proteomes" id="UP000244924"/>
    </source>
</evidence>
<dbReference type="Proteomes" id="UP000244924">
    <property type="component" value="Unassembled WGS sequence"/>
</dbReference>
<evidence type="ECO:0000313" key="1">
    <source>
        <dbReference type="EMBL" id="SPH18814.1"/>
    </source>
</evidence>
<dbReference type="EMBL" id="OMOQ01000001">
    <property type="protein sequence ID" value="SPH18814.1"/>
    <property type="molecule type" value="Genomic_DNA"/>
</dbReference>
<reference evidence="1 2" key="1">
    <citation type="submission" date="2018-03" db="EMBL/GenBank/DDBJ databases">
        <authorList>
            <person name="Keele B.F."/>
        </authorList>
    </citation>
    <scope>NUCLEOTIDE SEQUENCE [LARGE SCALE GENOMIC DNA]</scope>
    <source>
        <strain evidence="1 2">CECT 8626</strain>
    </source>
</reference>
<dbReference type="AlphaFoldDB" id="A0A2R8B898"/>
<organism evidence="1 2">
    <name type="scientific">Albidovulum aquaemixtae</name>
    <dbReference type="NCBI Taxonomy" id="1542388"/>
    <lineage>
        <taxon>Bacteria</taxon>
        <taxon>Pseudomonadati</taxon>
        <taxon>Pseudomonadota</taxon>
        <taxon>Alphaproteobacteria</taxon>
        <taxon>Rhodobacterales</taxon>
        <taxon>Paracoccaceae</taxon>
        <taxon>Albidovulum</taxon>
    </lineage>
</organism>
<accession>A0A2R8B898</accession>
<gene>
    <name evidence="1" type="ORF">DEA8626_02359</name>
</gene>
<dbReference type="RefSeq" id="WP_108853214.1">
    <property type="nucleotide sequence ID" value="NZ_OMOQ01000001.1"/>
</dbReference>
<dbReference type="OrthoDB" id="9042683at2"/>